<dbReference type="Proteomes" id="UP000290560">
    <property type="component" value="Unassembled WGS sequence"/>
</dbReference>
<protein>
    <submittedName>
        <fullName evidence="1">Uncharacterized protein</fullName>
    </submittedName>
</protein>
<name>A0A445MLP7_ENSVE</name>
<dbReference type="AlphaFoldDB" id="A0A445MLP7"/>
<gene>
    <name evidence="1" type="ORF">BHM03_00051992</name>
</gene>
<dbReference type="EMBL" id="KV876625">
    <property type="protein sequence ID" value="RZR75210.1"/>
    <property type="molecule type" value="Genomic_DNA"/>
</dbReference>
<dbReference type="InterPro" id="IPR021924">
    <property type="entry name" value="DUF3537"/>
</dbReference>
<dbReference type="Pfam" id="PF12056">
    <property type="entry name" value="DUF3537"/>
    <property type="match status" value="1"/>
</dbReference>
<organism evidence="1">
    <name type="scientific">Ensete ventricosum</name>
    <name type="common">Abyssinian banana</name>
    <name type="synonym">Musa ensete</name>
    <dbReference type="NCBI Taxonomy" id="4639"/>
    <lineage>
        <taxon>Eukaryota</taxon>
        <taxon>Viridiplantae</taxon>
        <taxon>Streptophyta</taxon>
        <taxon>Embryophyta</taxon>
        <taxon>Tracheophyta</taxon>
        <taxon>Spermatophyta</taxon>
        <taxon>Magnoliopsida</taxon>
        <taxon>Liliopsida</taxon>
        <taxon>Zingiberales</taxon>
        <taxon>Musaceae</taxon>
        <taxon>Ensete</taxon>
    </lineage>
</organism>
<sequence length="128" mass="15028">MGLNFTSISSLSPSMNVLTITFQTNHKFDLRDVQTWLVFLHGIDLTNLCKLVVRVLILRQSKMDQQSTFELPLREYTVYSDTRYAIVYDVVVKLSLTFASDFSYLCLFTFVCRYDLRHSLFLDKMDLF</sequence>
<proteinExistence type="predicted"/>
<reference evidence="1" key="1">
    <citation type="journal article" date="2018" name="Data Brief">
        <title>Genome sequence data from 17 accessions of Ensete ventricosum, a staple food crop for millions in Ethiopia.</title>
        <authorList>
            <person name="Yemataw Z."/>
            <person name="Muzemil S."/>
            <person name="Ambachew D."/>
            <person name="Tripathi L."/>
            <person name="Tesfaye K."/>
            <person name="Chala A."/>
            <person name="Farbos A."/>
            <person name="O'Neill P."/>
            <person name="Moore K."/>
            <person name="Grant M."/>
            <person name="Studholme D.J."/>
        </authorList>
    </citation>
    <scope>NUCLEOTIDE SEQUENCE [LARGE SCALE GENOMIC DNA]</scope>
    <source>
        <tissue evidence="1">Leaf</tissue>
    </source>
</reference>
<accession>A0A445MLP7</accession>
<evidence type="ECO:0000313" key="1">
    <source>
        <dbReference type="EMBL" id="RZR75210.1"/>
    </source>
</evidence>